<gene>
    <name evidence="2" type="ORF">EVAR_18824_1</name>
</gene>
<name>A0A4C1UME0_EUMVA</name>
<dbReference type="EMBL" id="BGZK01000192">
    <property type="protein sequence ID" value="GBP27350.1"/>
    <property type="molecule type" value="Genomic_DNA"/>
</dbReference>
<evidence type="ECO:0000256" key="1">
    <source>
        <dbReference type="SAM" id="MobiDB-lite"/>
    </source>
</evidence>
<reference evidence="2 3" key="1">
    <citation type="journal article" date="2019" name="Commun. Biol.">
        <title>The bagworm genome reveals a unique fibroin gene that provides high tensile strength.</title>
        <authorList>
            <person name="Kono N."/>
            <person name="Nakamura H."/>
            <person name="Ohtoshi R."/>
            <person name="Tomita M."/>
            <person name="Numata K."/>
            <person name="Arakawa K."/>
        </authorList>
    </citation>
    <scope>NUCLEOTIDE SEQUENCE [LARGE SCALE GENOMIC DNA]</scope>
</reference>
<sequence>MGVRANCTGSHTANNRRCPVFRREARARGLKTVYYGETTRPFTLHLKAKTDYSSRTRSLHGTGTTGKNSQSSRATAYRFSFLQLDSSEHAVEIEKGQKIEEEKEDATTAATAVAATASAINGTESARTSPRRERE</sequence>
<protein>
    <submittedName>
        <fullName evidence="2">Uncharacterized protein</fullName>
    </submittedName>
</protein>
<accession>A0A4C1UME0</accession>
<feature type="region of interest" description="Disordered" evidence="1">
    <location>
        <begin position="51"/>
        <end position="73"/>
    </location>
</feature>
<feature type="compositionally biased region" description="Low complexity" evidence="1">
    <location>
        <begin position="107"/>
        <end position="119"/>
    </location>
</feature>
<dbReference type="AlphaFoldDB" id="A0A4C1UME0"/>
<feature type="region of interest" description="Disordered" evidence="1">
    <location>
        <begin position="97"/>
        <end position="135"/>
    </location>
</feature>
<dbReference type="Proteomes" id="UP000299102">
    <property type="component" value="Unassembled WGS sequence"/>
</dbReference>
<organism evidence="2 3">
    <name type="scientific">Eumeta variegata</name>
    <name type="common">Bagworm moth</name>
    <name type="synonym">Eumeta japonica</name>
    <dbReference type="NCBI Taxonomy" id="151549"/>
    <lineage>
        <taxon>Eukaryota</taxon>
        <taxon>Metazoa</taxon>
        <taxon>Ecdysozoa</taxon>
        <taxon>Arthropoda</taxon>
        <taxon>Hexapoda</taxon>
        <taxon>Insecta</taxon>
        <taxon>Pterygota</taxon>
        <taxon>Neoptera</taxon>
        <taxon>Endopterygota</taxon>
        <taxon>Lepidoptera</taxon>
        <taxon>Glossata</taxon>
        <taxon>Ditrysia</taxon>
        <taxon>Tineoidea</taxon>
        <taxon>Psychidae</taxon>
        <taxon>Oiketicinae</taxon>
        <taxon>Eumeta</taxon>
    </lineage>
</organism>
<comment type="caution">
    <text evidence="2">The sequence shown here is derived from an EMBL/GenBank/DDBJ whole genome shotgun (WGS) entry which is preliminary data.</text>
</comment>
<evidence type="ECO:0000313" key="2">
    <source>
        <dbReference type="EMBL" id="GBP27350.1"/>
    </source>
</evidence>
<keyword evidence="3" id="KW-1185">Reference proteome</keyword>
<proteinExistence type="predicted"/>
<feature type="compositionally biased region" description="Polar residues" evidence="1">
    <location>
        <begin position="55"/>
        <end position="73"/>
    </location>
</feature>
<evidence type="ECO:0000313" key="3">
    <source>
        <dbReference type="Proteomes" id="UP000299102"/>
    </source>
</evidence>